<proteinExistence type="predicted"/>
<evidence type="ECO:0000313" key="3">
    <source>
        <dbReference type="Proteomes" id="UP000307999"/>
    </source>
</evidence>
<comment type="caution">
    <text evidence="2">The sequence shown here is derived from an EMBL/GenBank/DDBJ whole genome shotgun (WGS) entry which is preliminary data.</text>
</comment>
<dbReference type="PANTHER" id="PTHR20935">
    <property type="entry name" value="PHOSPHOGLYCERATE MUTASE-RELATED"/>
    <property type="match status" value="1"/>
</dbReference>
<sequence>MMLVSGLNEDKFEPAQLMKIFIMRHGEAELHSDSDVTRKLTPLGVLETQVMARWLGKQQINLDAILVSPYTRAQETAAIMNEQLGASLALQTLSLLTPAGSASDCHDYLDGTVHLERWENILVVSHMPLVSYLTAELSIEKSTPVFATAAVAEIDYDATQMTGHYQGIVTPDDFC</sequence>
<evidence type="ECO:0000256" key="1">
    <source>
        <dbReference type="ARBA" id="ARBA00022801"/>
    </source>
</evidence>
<gene>
    <name evidence="2" type="primary">sixA</name>
    <name evidence="2" type="ORF">E8M12_15025</name>
</gene>
<protein>
    <submittedName>
        <fullName evidence="2">Phosphohistidine phosphatase SixA</fullName>
    </submittedName>
</protein>
<dbReference type="GO" id="GO:0101006">
    <property type="term" value="F:protein histidine phosphatase activity"/>
    <property type="evidence" value="ECO:0007669"/>
    <property type="project" value="InterPro"/>
</dbReference>
<dbReference type="InterPro" id="IPR013078">
    <property type="entry name" value="His_Pase_superF_clade-1"/>
</dbReference>
<reference evidence="2 3" key="1">
    <citation type="submission" date="2019-04" db="EMBL/GenBank/DDBJ databases">
        <title>Thalassotalea guangxiensis sp. nov., isolated from sediment of the coastal wetland.</title>
        <authorList>
            <person name="Zheng S."/>
            <person name="Zhang D."/>
        </authorList>
    </citation>
    <scope>NUCLEOTIDE SEQUENCE [LARGE SCALE GENOMIC DNA]</scope>
    <source>
        <strain evidence="2 3">ZS-4</strain>
    </source>
</reference>
<dbReference type="Gene3D" id="3.40.50.1240">
    <property type="entry name" value="Phosphoglycerate mutase-like"/>
    <property type="match status" value="1"/>
</dbReference>
<accession>A0A4U1B221</accession>
<dbReference type="GO" id="GO:0005737">
    <property type="term" value="C:cytoplasm"/>
    <property type="evidence" value="ECO:0007669"/>
    <property type="project" value="InterPro"/>
</dbReference>
<dbReference type="InterPro" id="IPR029033">
    <property type="entry name" value="His_PPase_superfam"/>
</dbReference>
<dbReference type="Proteomes" id="UP000307999">
    <property type="component" value="Unassembled WGS sequence"/>
</dbReference>
<dbReference type="InterPro" id="IPR051021">
    <property type="entry name" value="Mito_Ser/Thr_phosphatase"/>
</dbReference>
<dbReference type="AlphaFoldDB" id="A0A4U1B221"/>
<dbReference type="SMART" id="SM00855">
    <property type="entry name" value="PGAM"/>
    <property type="match status" value="1"/>
</dbReference>
<dbReference type="OrthoDB" id="92610at2"/>
<dbReference type="Pfam" id="PF00300">
    <property type="entry name" value="His_Phos_1"/>
    <property type="match status" value="1"/>
</dbReference>
<organism evidence="2 3">
    <name type="scientific">Thalassotalea mangrovi</name>
    <dbReference type="NCBI Taxonomy" id="2572245"/>
    <lineage>
        <taxon>Bacteria</taxon>
        <taxon>Pseudomonadati</taxon>
        <taxon>Pseudomonadota</taxon>
        <taxon>Gammaproteobacteria</taxon>
        <taxon>Alteromonadales</taxon>
        <taxon>Colwelliaceae</taxon>
        <taxon>Thalassotalea</taxon>
    </lineage>
</organism>
<dbReference type="NCBIfam" id="TIGR00249">
    <property type="entry name" value="sixA"/>
    <property type="match status" value="1"/>
</dbReference>
<dbReference type="CDD" id="cd07067">
    <property type="entry name" value="HP_PGM_like"/>
    <property type="match status" value="1"/>
</dbReference>
<keyword evidence="1" id="KW-0378">Hydrolase</keyword>
<dbReference type="SUPFAM" id="SSF53254">
    <property type="entry name" value="Phosphoglycerate mutase-like"/>
    <property type="match status" value="1"/>
</dbReference>
<name>A0A4U1B221_9GAMM</name>
<dbReference type="EMBL" id="SWDB01000038">
    <property type="protein sequence ID" value="TKB43457.1"/>
    <property type="molecule type" value="Genomic_DNA"/>
</dbReference>
<evidence type="ECO:0000313" key="2">
    <source>
        <dbReference type="EMBL" id="TKB43457.1"/>
    </source>
</evidence>
<dbReference type="InterPro" id="IPR004449">
    <property type="entry name" value="SixA"/>
</dbReference>
<keyword evidence="3" id="KW-1185">Reference proteome</keyword>